<evidence type="ECO:0000259" key="5">
    <source>
        <dbReference type="Pfam" id="PF02984"/>
    </source>
</evidence>
<feature type="repeat" description="PPR" evidence="3">
    <location>
        <begin position="308"/>
        <end position="342"/>
    </location>
</feature>
<feature type="repeat" description="PPR" evidence="3">
    <location>
        <begin position="448"/>
        <end position="482"/>
    </location>
</feature>
<feature type="compositionally biased region" description="Low complexity" evidence="4">
    <location>
        <begin position="84"/>
        <end position="104"/>
    </location>
</feature>
<dbReference type="Pfam" id="PF17177">
    <property type="entry name" value="PPR_long"/>
    <property type="match status" value="1"/>
</dbReference>
<dbReference type="InterPro" id="IPR033443">
    <property type="entry name" value="PROP1-like_PPR_dom"/>
</dbReference>
<dbReference type="InterPro" id="IPR002885">
    <property type="entry name" value="PPR_rpt"/>
</dbReference>
<comment type="similarity">
    <text evidence="1">Belongs to the PPR family. P subfamily.</text>
</comment>
<feature type="domain" description="Cyclin C-terminal" evidence="5">
    <location>
        <begin position="961"/>
        <end position="1023"/>
    </location>
</feature>
<dbReference type="NCBIfam" id="TIGR00756">
    <property type="entry name" value="PPR"/>
    <property type="match status" value="8"/>
</dbReference>
<evidence type="ECO:0000256" key="2">
    <source>
        <dbReference type="ARBA" id="ARBA00022737"/>
    </source>
</evidence>
<feature type="region of interest" description="Disordered" evidence="4">
    <location>
        <begin position="84"/>
        <end position="139"/>
    </location>
</feature>
<dbReference type="SUPFAM" id="SSF47954">
    <property type="entry name" value="Cyclin-like"/>
    <property type="match status" value="1"/>
</dbReference>
<comment type="caution">
    <text evidence="7">The sequence shown here is derived from an EMBL/GenBank/DDBJ whole genome shotgun (WGS) entry which is preliminary data.</text>
</comment>
<evidence type="ECO:0000256" key="3">
    <source>
        <dbReference type="PROSITE-ProRule" id="PRU00708"/>
    </source>
</evidence>
<dbReference type="CDD" id="cd20529">
    <property type="entry name" value="CYCLIN_CCNJ-like_rpt2"/>
    <property type="match status" value="1"/>
</dbReference>
<accession>A0A2P6U0X6</accession>
<feature type="region of interest" description="Disordered" evidence="4">
    <location>
        <begin position="1"/>
        <end position="72"/>
    </location>
</feature>
<feature type="repeat" description="PPR" evidence="3">
    <location>
        <begin position="378"/>
        <end position="412"/>
    </location>
</feature>
<gene>
    <name evidence="7" type="ORF">C2E21_1875</name>
</gene>
<feature type="repeat" description="PPR" evidence="3">
    <location>
        <begin position="518"/>
        <end position="552"/>
    </location>
</feature>
<dbReference type="SUPFAM" id="SSF48452">
    <property type="entry name" value="TPR-like"/>
    <property type="match status" value="1"/>
</dbReference>
<organism evidence="7 8">
    <name type="scientific">Chlorella sorokiniana</name>
    <name type="common">Freshwater green alga</name>
    <dbReference type="NCBI Taxonomy" id="3076"/>
    <lineage>
        <taxon>Eukaryota</taxon>
        <taxon>Viridiplantae</taxon>
        <taxon>Chlorophyta</taxon>
        <taxon>core chlorophytes</taxon>
        <taxon>Trebouxiophyceae</taxon>
        <taxon>Chlorellales</taxon>
        <taxon>Chlorellaceae</taxon>
        <taxon>Chlorella clade</taxon>
        <taxon>Chlorella</taxon>
    </lineage>
</organism>
<feature type="repeat" description="PPR" evidence="3">
    <location>
        <begin position="413"/>
        <end position="447"/>
    </location>
</feature>
<feature type="compositionally biased region" description="Low complexity" evidence="4">
    <location>
        <begin position="151"/>
        <end position="183"/>
    </location>
</feature>
<proteinExistence type="inferred from homology"/>
<dbReference type="PANTHER" id="PTHR47447">
    <property type="entry name" value="OS03G0856100 PROTEIN"/>
    <property type="match status" value="1"/>
</dbReference>
<protein>
    <submittedName>
        <fullName evidence="7">Pentatricopeptide repeat-containing</fullName>
    </submittedName>
</protein>
<feature type="compositionally biased region" description="Low complexity" evidence="4">
    <location>
        <begin position="54"/>
        <end position="72"/>
    </location>
</feature>
<dbReference type="Proteomes" id="UP000239899">
    <property type="component" value="Unassembled WGS sequence"/>
</dbReference>
<dbReference type="EMBL" id="LHPG02000003">
    <property type="protein sequence ID" value="PRW59967.1"/>
    <property type="molecule type" value="Genomic_DNA"/>
</dbReference>
<evidence type="ECO:0000256" key="4">
    <source>
        <dbReference type="SAM" id="MobiDB-lite"/>
    </source>
</evidence>
<feature type="repeat" description="PPR" evidence="3">
    <location>
        <begin position="483"/>
        <end position="517"/>
    </location>
</feature>
<evidence type="ECO:0000313" key="8">
    <source>
        <dbReference type="Proteomes" id="UP000239899"/>
    </source>
</evidence>
<feature type="domain" description="PROP1-like PPR" evidence="6">
    <location>
        <begin position="312"/>
        <end position="465"/>
    </location>
</feature>
<evidence type="ECO:0000313" key="7">
    <source>
        <dbReference type="EMBL" id="PRW59967.1"/>
    </source>
</evidence>
<keyword evidence="8" id="KW-1185">Reference proteome</keyword>
<feature type="repeat" description="PPR" evidence="3">
    <location>
        <begin position="343"/>
        <end position="377"/>
    </location>
</feature>
<dbReference type="InterPro" id="IPR011990">
    <property type="entry name" value="TPR-like_helical_dom_sf"/>
</dbReference>
<dbReference type="InterPro" id="IPR004367">
    <property type="entry name" value="Cyclin_C-dom"/>
</dbReference>
<evidence type="ECO:0000259" key="6">
    <source>
        <dbReference type="Pfam" id="PF17177"/>
    </source>
</evidence>
<dbReference type="AlphaFoldDB" id="A0A2P6U0X6"/>
<dbReference type="PROSITE" id="PS51375">
    <property type="entry name" value="PPR"/>
    <property type="match status" value="8"/>
</dbReference>
<dbReference type="STRING" id="3076.A0A2P6U0X6"/>
<reference evidence="7 8" key="1">
    <citation type="journal article" date="2018" name="Plant J.">
        <title>Genome sequences of Chlorella sorokiniana UTEX 1602 and Micractinium conductrix SAG 241.80: implications to maltose excretion by a green alga.</title>
        <authorList>
            <person name="Arriola M.B."/>
            <person name="Velmurugan N."/>
            <person name="Zhang Y."/>
            <person name="Plunkett M.H."/>
            <person name="Hondzo H."/>
            <person name="Barney B.M."/>
        </authorList>
    </citation>
    <scope>NUCLEOTIDE SEQUENCE [LARGE SCALE GENOMIC DNA]</scope>
    <source>
        <strain evidence="8">UTEX 1602</strain>
    </source>
</reference>
<feature type="repeat" description="PPR" evidence="3">
    <location>
        <begin position="553"/>
        <end position="587"/>
    </location>
</feature>
<sequence length="1176" mass="121383">MSAAGRPEPADAKAGGATTSGSSVVALGCFGGSRALERPQLPRRRSSFGWFGRAPPTDAEGPAAADAAPDSEAAVAEALAALQLGEQPADAAGKPGPSKPAPLSAHRRRWSFGRQVAPQPAPDADSDGSPVANEAAAAAAAVQDDLLVAASESSISSITRSSPERAQQAASARPARQQQGAAPPATPEQRQQSGGAPAAGATTPQKGQGYRRLWHSITSVRKGDPYPAGGGSSGAEVTVESLVKAVQRLKPGQPVIDAVLEGLHSLDSRAVAALLKELSKSGQPQRASELFDWLRALPRDHQLSKLADLYTYTTLISQCGSHQQLRRALELVGEMRSRGIEANIHTYSALMSVCVKCNECDLALDVFQQLLAEGCSPNLVTFNILIDIHGKQGAWAKAVEVLDQLHAQGLTAEPRTYNTIISACSKAGQPAAAARVYERMLADGVQPTGTTYTSLISAFGKAGQVEEALRVYQDMAARGCERNVITYSSLISACERAGRCDIALRLWEEMRREGCRPNVVTYNALIGACAQAGMWAKAAEAFEAMLASGCRPDAVTHSVLISAYERGGQWRRCLQAFEMMQQQGFRPDACVYNVVLEALVSSGLVSAQVKAVQLCAAAHRQGHLRLTALNAFESTATAHTYGAAFITTLRWLAELREAPPAAAMPLAFAAGAGLTLGLGAPLQPVSLLLTRGKHCRGDQSYAPIQAALAACFEAFSVPVAAKVSSQGLVLHADAFALTAWLATPSAAALLSPLDAAAAAPSGRDGSGSAAGAAALSGALLADDVAADMQCSKAFAAVLEFEASHAMGSSDLLASSPQAAALRQSLISSIVTLAASLGVQEETALDAVQLCDRAMASGVAMEAGLAPLYAAAMLLLCARQSGEAGHLLEQEVPMAQLIGLPLSTVLEAEAHVAAALRGDTGAVSALRVLQLYLERLGCTLLALQKCQLLEVMAVAAVTLARKAALSPAFARVRPSVLAAACLLKAREGLGLSPAWPRTLQSMTAYAPAPGSPLQQCLEAAAEAIAVALRMQASQRTAVAGALSAAFERGGAEQATASLSMAELLSSDRHSASVAAEAAFTQALLNVMSHNASASAAAVAGGLTSGDAALEQGTLRALRLMGRQAGCARLAALLQEAHDDAAGLGSPGLTARFERHASASQAECEAVGQALRRAAGTS</sequence>
<feature type="region of interest" description="Disordered" evidence="4">
    <location>
        <begin position="151"/>
        <end position="211"/>
    </location>
</feature>
<dbReference type="Pfam" id="PF02984">
    <property type="entry name" value="Cyclin_C"/>
    <property type="match status" value="1"/>
</dbReference>
<keyword evidence="2" id="KW-0677">Repeat</keyword>
<dbReference type="Gene3D" id="1.25.40.10">
    <property type="entry name" value="Tetratricopeptide repeat domain"/>
    <property type="match status" value="3"/>
</dbReference>
<name>A0A2P6U0X6_CHLSO</name>
<evidence type="ECO:0000256" key="1">
    <source>
        <dbReference type="ARBA" id="ARBA00007626"/>
    </source>
</evidence>
<feature type="compositionally biased region" description="Low complexity" evidence="4">
    <location>
        <begin position="194"/>
        <end position="204"/>
    </location>
</feature>
<dbReference type="Pfam" id="PF13812">
    <property type="entry name" value="PPR_3"/>
    <property type="match status" value="2"/>
</dbReference>
<dbReference type="OrthoDB" id="42736at2759"/>
<dbReference type="InterPro" id="IPR036915">
    <property type="entry name" value="Cyclin-like_sf"/>
</dbReference>
<dbReference type="PROSITE" id="PS51257">
    <property type="entry name" value="PROKAR_LIPOPROTEIN"/>
    <property type="match status" value="1"/>
</dbReference>
<dbReference type="Gene3D" id="1.10.472.10">
    <property type="entry name" value="Cyclin-like"/>
    <property type="match status" value="2"/>
</dbReference>
<dbReference type="PANTHER" id="PTHR47447:SF17">
    <property type="entry name" value="OS12G0638900 PROTEIN"/>
    <property type="match status" value="1"/>
</dbReference>